<protein>
    <submittedName>
        <fullName evidence="1">Uncharacterized protein</fullName>
    </submittedName>
</protein>
<proteinExistence type="predicted"/>
<accession>A0AC59YPF3</accession>
<reference evidence="1" key="2">
    <citation type="submission" date="2025-03" db="EMBL/GenBank/DDBJ databases">
        <authorList>
            <consortium name="ELIXIR-Norway"/>
            <consortium name="Elixir Norway"/>
        </authorList>
    </citation>
    <scope>NUCLEOTIDE SEQUENCE</scope>
</reference>
<evidence type="ECO:0000313" key="1">
    <source>
        <dbReference type="EMBL" id="CAM9871317.1"/>
    </source>
</evidence>
<evidence type="ECO:0000313" key="2">
    <source>
        <dbReference type="Proteomes" id="UP001162501"/>
    </source>
</evidence>
<name>A0AC59YPF3_RANTA</name>
<sequence length="74" mass="8180">MMEADGRDRCRSGGRMKDDPESGGGSPPSLSGAMHIFRINSIQNAFRPNLNPPTFQSFRLISVLHPICTRFSDT</sequence>
<dbReference type="Proteomes" id="UP001162501">
    <property type="component" value="Chromosome 19"/>
</dbReference>
<dbReference type="EMBL" id="OX596103">
    <property type="protein sequence ID" value="CAM9871317.1"/>
    <property type="molecule type" value="Genomic_DNA"/>
</dbReference>
<reference evidence="1" key="1">
    <citation type="submission" date="2023-05" db="EMBL/GenBank/DDBJ databases">
        <authorList>
            <consortium name="ELIXIR-Norway"/>
        </authorList>
    </citation>
    <scope>NUCLEOTIDE SEQUENCE</scope>
</reference>
<organism evidence="1 2">
    <name type="scientific">Rangifer tarandus platyrhynchus</name>
    <name type="common">Svalbard reindeer</name>
    <dbReference type="NCBI Taxonomy" id="3082113"/>
    <lineage>
        <taxon>Eukaryota</taxon>
        <taxon>Metazoa</taxon>
        <taxon>Chordata</taxon>
        <taxon>Craniata</taxon>
        <taxon>Vertebrata</taxon>
        <taxon>Euteleostomi</taxon>
        <taxon>Mammalia</taxon>
        <taxon>Eutheria</taxon>
        <taxon>Laurasiatheria</taxon>
        <taxon>Artiodactyla</taxon>
        <taxon>Ruminantia</taxon>
        <taxon>Pecora</taxon>
        <taxon>Cervidae</taxon>
        <taxon>Odocoileinae</taxon>
        <taxon>Rangifer</taxon>
    </lineage>
</organism>
<gene>
    <name evidence="1" type="ORF">MRATA1EN22A_LOCUS8657</name>
</gene>